<dbReference type="Proteomes" id="UP000292702">
    <property type="component" value="Unassembled WGS sequence"/>
</dbReference>
<sequence>MDVDVEPVAEPSEGEDLKMASPPFDKEAGDFILRSSDHVDFRIRSAILSEASSVFEGLFSLPADSNSNRSQSEGSRQEYRDGVPVAPLTETSRTLDNLLRFCYPIERPTMVSAREICDTLEAAKKYIMEQAEVDILERLTSYAEADPFTVYAIAATHKWKDVMRSAAKLSLEQPFPPGMMVPEMENIPAGAYARLQSYRRLCTRDAQNALFGGGSVFDGYYSRKIESRELIWFDGVPCGCEYPTTTRWPEESCSQLAITAERIWVTVPTWFIELLTDLETEINKSFPTGNALRKCRAFQTGEVKAILSPSICSDCRSWGRVQYDMEVLRDNLAKAVDIAVDQVLYGQLSFLSTTHIPHHLNKFVGKMFSKLFITALVAAFAAVRADPNPTAPGPGDTFREGGDCTLTWDADTTGTWKQMAIELMSGSNLQMNHITTVTTVDGTDPSKNTYSYPCPDPSVKVTPNSAIYFYQFTSPTANTTYWTTRFTIADNNGHADPPANAKQANGDAIPWGVGALADPSKASPPPPAAGSAIGGSSQPAAGNSTQPPAGANTPPAAGNNGTSAPANPPSTPPTTPAQQNTKPSISVTSSPSPTPNAQNTTVDKNDSAASALTAPFAVSGALALVSVFMF</sequence>
<feature type="region of interest" description="Disordered" evidence="2">
    <location>
        <begin position="1"/>
        <end position="22"/>
    </location>
</feature>
<feature type="compositionally biased region" description="Pro residues" evidence="2">
    <location>
        <begin position="566"/>
        <end position="575"/>
    </location>
</feature>
<keyword evidence="1" id="KW-0732">Signal</keyword>
<evidence type="ECO:0000256" key="1">
    <source>
        <dbReference type="ARBA" id="ARBA00022729"/>
    </source>
</evidence>
<dbReference type="SMART" id="SM00225">
    <property type="entry name" value="BTB"/>
    <property type="match status" value="1"/>
</dbReference>
<dbReference type="AlphaFoldDB" id="A0A4R0RJT4"/>
<feature type="region of interest" description="Disordered" evidence="2">
    <location>
        <begin position="493"/>
        <end position="604"/>
    </location>
</feature>
<dbReference type="OrthoDB" id="2432613at2759"/>
<dbReference type="PANTHER" id="PTHR40633:SF1">
    <property type="entry name" value="GPI ANCHORED SERINE-THREONINE RICH PROTEIN (AFU_ORTHOLOGUE AFUA_1G03630)"/>
    <property type="match status" value="1"/>
</dbReference>
<accession>A0A4R0RJT4</accession>
<feature type="compositionally biased region" description="Low complexity" evidence="2">
    <location>
        <begin position="576"/>
        <end position="591"/>
    </location>
</feature>
<keyword evidence="5" id="KW-1185">Reference proteome</keyword>
<dbReference type="InterPro" id="IPR000210">
    <property type="entry name" value="BTB/POZ_dom"/>
</dbReference>
<comment type="caution">
    <text evidence="4">The sequence shown here is derived from an EMBL/GenBank/DDBJ whole genome shotgun (WGS) entry which is preliminary data.</text>
</comment>
<gene>
    <name evidence="4" type="ORF">EIP91_012427</name>
</gene>
<dbReference type="Pfam" id="PF00651">
    <property type="entry name" value="BTB"/>
    <property type="match status" value="1"/>
</dbReference>
<feature type="domain" description="BTB" evidence="3">
    <location>
        <begin position="29"/>
        <end position="143"/>
    </location>
</feature>
<dbReference type="Gene3D" id="3.30.710.10">
    <property type="entry name" value="Potassium Channel Kv1.1, Chain A"/>
    <property type="match status" value="1"/>
</dbReference>
<reference evidence="4 5" key="1">
    <citation type="submission" date="2018-11" db="EMBL/GenBank/DDBJ databases">
        <title>Genome assembly of Steccherinum ochraceum LE-BIN_3174, the white-rot fungus of the Steccherinaceae family (The Residual Polyporoid clade, Polyporales, Basidiomycota).</title>
        <authorList>
            <person name="Fedorova T.V."/>
            <person name="Glazunova O.A."/>
            <person name="Landesman E.O."/>
            <person name="Moiseenko K.V."/>
            <person name="Psurtseva N.V."/>
            <person name="Savinova O.S."/>
            <person name="Shakhova N.V."/>
            <person name="Tyazhelova T.V."/>
            <person name="Vasina D.V."/>
        </authorList>
    </citation>
    <scope>NUCLEOTIDE SEQUENCE [LARGE SCALE GENOMIC DNA]</scope>
    <source>
        <strain evidence="4 5">LE-BIN_3174</strain>
    </source>
</reference>
<evidence type="ECO:0000313" key="5">
    <source>
        <dbReference type="Proteomes" id="UP000292702"/>
    </source>
</evidence>
<dbReference type="Pfam" id="PF10342">
    <property type="entry name" value="Kre9_KNH"/>
    <property type="match status" value="1"/>
</dbReference>
<feature type="compositionally biased region" description="Low complexity" evidence="2">
    <location>
        <begin position="529"/>
        <end position="565"/>
    </location>
</feature>
<dbReference type="InterPro" id="IPR011333">
    <property type="entry name" value="SKP1/BTB/POZ_sf"/>
</dbReference>
<dbReference type="EMBL" id="RWJN01000099">
    <property type="protein sequence ID" value="TCD67392.1"/>
    <property type="molecule type" value="Genomic_DNA"/>
</dbReference>
<evidence type="ECO:0000256" key="2">
    <source>
        <dbReference type="SAM" id="MobiDB-lite"/>
    </source>
</evidence>
<dbReference type="InterPro" id="IPR018466">
    <property type="entry name" value="Kre9/Knh1-like_N"/>
</dbReference>
<name>A0A4R0RJT4_9APHY</name>
<feature type="compositionally biased region" description="Polar residues" evidence="2">
    <location>
        <begin position="64"/>
        <end position="74"/>
    </location>
</feature>
<protein>
    <recommendedName>
        <fullName evidence="3">BTB domain-containing protein</fullName>
    </recommendedName>
</protein>
<evidence type="ECO:0000313" key="4">
    <source>
        <dbReference type="EMBL" id="TCD67392.1"/>
    </source>
</evidence>
<feature type="region of interest" description="Disordered" evidence="2">
    <location>
        <begin position="64"/>
        <end position="84"/>
    </location>
</feature>
<dbReference type="InterPro" id="IPR052982">
    <property type="entry name" value="SRP1/TIP1-like"/>
</dbReference>
<proteinExistence type="predicted"/>
<dbReference type="STRING" id="92696.A0A4R0RJT4"/>
<dbReference type="PANTHER" id="PTHR40633">
    <property type="entry name" value="MATRIX PROTEIN, PUTATIVE (AFU_ORTHOLOGUE AFUA_8G05410)-RELATED"/>
    <property type="match status" value="1"/>
</dbReference>
<organism evidence="4 5">
    <name type="scientific">Steccherinum ochraceum</name>
    <dbReference type="NCBI Taxonomy" id="92696"/>
    <lineage>
        <taxon>Eukaryota</taxon>
        <taxon>Fungi</taxon>
        <taxon>Dikarya</taxon>
        <taxon>Basidiomycota</taxon>
        <taxon>Agaricomycotina</taxon>
        <taxon>Agaricomycetes</taxon>
        <taxon>Polyporales</taxon>
        <taxon>Steccherinaceae</taxon>
        <taxon>Steccherinum</taxon>
    </lineage>
</organism>
<evidence type="ECO:0000259" key="3">
    <source>
        <dbReference type="SMART" id="SM00225"/>
    </source>
</evidence>